<reference evidence="1 3" key="1">
    <citation type="journal article" date="2014" name="BMC Genomics">
        <title>Genome sequence of Anopheles sinensis provides insight into genetics basis of mosquito competence for malaria parasites.</title>
        <authorList>
            <person name="Zhou D."/>
            <person name="Zhang D."/>
            <person name="Ding G."/>
            <person name="Shi L."/>
            <person name="Hou Q."/>
            <person name="Ye Y."/>
            <person name="Xu Y."/>
            <person name="Zhou H."/>
            <person name="Xiong C."/>
            <person name="Li S."/>
            <person name="Yu J."/>
            <person name="Hong S."/>
            <person name="Yu X."/>
            <person name="Zou P."/>
            <person name="Chen C."/>
            <person name="Chang X."/>
            <person name="Wang W."/>
            <person name="Lv Y."/>
            <person name="Sun Y."/>
            <person name="Ma L."/>
            <person name="Shen B."/>
            <person name="Zhu C."/>
        </authorList>
    </citation>
    <scope>NUCLEOTIDE SEQUENCE [LARGE SCALE GENOMIC DNA]</scope>
</reference>
<dbReference type="PANTHER" id="PTHR33053:SF9">
    <property type="entry name" value="AGAP000105-PA"/>
    <property type="match status" value="1"/>
</dbReference>
<dbReference type="PROSITE" id="PS51257">
    <property type="entry name" value="PROKAR_LIPOPROTEIN"/>
    <property type="match status" value="1"/>
</dbReference>
<organism evidence="1">
    <name type="scientific">Anopheles sinensis</name>
    <name type="common">Mosquito</name>
    <dbReference type="NCBI Taxonomy" id="74873"/>
    <lineage>
        <taxon>Eukaryota</taxon>
        <taxon>Metazoa</taxon>
        <taxon>Ecdysozoa</taxon>
        <taxon>Arthropoda</taxon>
        <taxon>Hexapoda</taxon>
        <taxon>Insecta</taxon>
        <taxon>Pterygota</taxon>
        <taxon>Neoptera</taxon>
        <taxon>Endopterygota</taxon>
        <taxon>Diptera</taxon>
        <taxon>Nematocera</taxon>
        <taxon>Culicoidea</taxon>
        <taxon>Culicidae</taxon>
        <taxon>Anophelinae</taxon>
        <taxon>Anopheles</taxon>
    </lineage>
</organism>
<evidence type="ECO:0000313" key="1">
    <source>
        <dbReference type="EMBL" id="KFB37764.1"/>
    </source>
</evidence>
<dbReference type="EnsemblMetazoa" id="ASIC005079-RA">
    <property type="protein sequence ID" value="ASIC005079-PA"/>
    <property type="gene ID" value="ASIC005079"/>
</dbReference>
<accession>A0A084VIH0</accession>
<proteinExistence type="predicted"/>
<dbReference type="VEuPathDB" id="VectorBase:ASIC005079"/>
<dbReference type="Proteomes" id="UP000030765">
    <property type="component" value="Unassembled WGS sequence"/>
</dbReference>
<dbReference type="OrthoDB" id="7741133at2759"/>
<protein>
    <submittedName>
        <fullName evidence="1 2">Transposase domain-containing protein</fullName>
    </submittedName>
</protein>
<gene>
    <name evidence="1" type="ORF">ZHAS_00005079</name>
</gene>
<evidence type="ECO:0000313" key="3">
    <source>
        <dbReference type="Proteomes" id="UP000030765"/>
    </source>
</evidence>
<evidence type="ECO:0000313" key="2">
    <source>
        <dbReference type="EnsemblMetazoa" id="ASIC005079-PA"/>
    </source>
</evidence>
<dbReference type="PANTHER" id="PTHR33053">
    <property type="entry name" value="PROTEIN, PUTATIVE-RELATED"/>
    <property type="match status" value="1"/>
</dbReference>
<dbReference type="AlphaFoldDB" id="A0A084VIH0"/>
<dbReference type="STRING" id="74873.A0A084VIH0"/>
<dbReference type="EMBL" id="ATLV01013356">
    <property type="status" value="NOT_ANNOTATED_CDS"/>
    <property type="molecule type" value="Genomic_DNA"/>
</dbReference>
<reference evidence="2" key="2">
    <citation type="submission" date="2020-05" db="UniProtKB">
        <authorList>
            <consortium name="EnsemblMetazoa"/>
        </authorList>
    </citation>
    <scope>IDENTIFICATION</scope>
</reference>
<keyword evidence="3" id="KW-1185">Reference proteome</keyword>
<dbReference type="OMA" id="DESFRCK"/>
<sequence>MTVRPLLTRCRWEETDLSSHVPHGSSPLTASCQWKRQSDPSLSTSRWVDTVRLLTETNANKRTDDAFRNQEYVLHQTGSTPLMDLENFDMIEDIIVGDRLHQIDIEVTKKLLTIWYFGVLRSTKRWNQGQRQIINQRLQRQTFPLEAPRKLRCLDDLPYWKGSECKAFLHYAAPVALRGVLTKEQYQHFMLYFCGVIFIKSPQKTLERRR</sequence>
<name>A0A084VIH0_ANOSI</name>
<dbReference type="EMBL" id="KE524854">
    <property type="protein sequence ID" value="KFB37764.1"/>
    <property type="molecule type" value="Genomic_DNA"/>
</dbReference>